<dbReference type="PANTHER" id="PTHR47926:SF347">
    <property type="entry name" value="PENTATRICOPEPTIDE REPEAT-CONTAINING PROTEIN"/>
    <property type="match status" value="1"/>
</dbReference>
<dbReference type="GO" id="GO:0003723">
    <property type="term" value="F:RNA binding"/>
    <property type="evidence" value="ECO:0007669"/>
    <property type="project" value="InterPro"/>
</dbReference>
<dbReference type="EMBL" id="GISG01096517">
    <property type="protein sequence ID" value="MBA4635701.1"/>
    <property type="molecule type" value="Transcribed_RNA"/>
</dbReference>
<feature type="repeat" description="PPR" evidence="2">
    <location>
        <begin position="70"/>
        <end position="104"/>
    </location>
</feature>
<dbReference type="AlphaFoldDB" id="A0A7C9D7A5"/>
<dbReference type="GO" id="GO:0009451">
    <property type="term" value="P:RNA modification"/>
    <property type="evidence" value="ECO:0007669"/>
    <property type="project" value="InterPro"/>
</dbReference>
<dbReference type="InterPro" id="IPR002885">
    <property type="entry name" value="PPR_rpt"/>
</dbReference>
<dbReference type="PROSITE" id="PS51375">
    <property type="entry name" value="PPR"/>
    <property type="match status" value="1"/>
</dbReference>
<keyword evidence="1" id="KW-0677">Repeat</keyword>
<sequence length="194" mass="22064">MFASLQRCAYLLAQYIATRDFSSGKVLHSYLIKTSLISNVFISNRLVEFYSKCNSIESAQKAFDDLPYRNNHSWNILVSGYSKNGRFDQAHQLLEKMPERDIVSYNSVISGLGHYGLYKESVYFFKKMQRLYTGLFLDEYTIVNVVSNCALLGAVQLLHQIHGMVILLGLQFDVVVCNILIDAYGKCGLPDLSY</sequence>
<reference evidence="3" key="2">
    <citation type="submission" date="2020-07" db="EMBL/GenBank/DDBJ databases">
        <authorList>
            <person name="Vera ALvarez R."/>
            <person name="Arias-Moreno D.M."/>
            <person name="Jimenez-Jacinto V."/>
            <person name="Jimenez-Bremont J.F."/>
            <person name="Swaminathan K."/>
            <person name="Moose S.P."/>
            <person name="Guerrero-Gonzalez M.L."/>
            <person name="Marino-Ramirez L."/>
            <person name="Landsman D."/>
            <person name="Rodriguez-Kessler M."/>
            <person name="Delgado-Sanchez P."/>
        </authorList>
    </citation>
    <scope>NUCLEOTIDE SEQUENCE</scope>
    <source>
        <tissue evidence="3">Cladode</tissue>
    </source>
</reference>
<dbReference type="Gene3D" id="1.25.40.10">
    <property type="entry name" value="Tetratricopeptide repeat domain"/>
    <property type="match status" value="1"/>
</dbReference>
<reference evidence="3" key="1">
    <citation type="journal article" date="2013" name="J. Plant Res.">
        <title>Effect of fungi and light on seed germination of three Opuntia species from semiarid lands of central Mexico.</title>
        <authorList>
            <person name="Delgado-Sanchez P."/>
            <person name="Jimenez-Bremont J.F."/>
            <person name="Guerrero-Gonzalez Mde L."/>
            <person name="Flores J."/>
        </authorList>
    </citation>
    <scope>NUCLEOTIDE SEQUENCE</scope>
    <source>
        <tissue evidence="3">Cladode</tissue>
    </source>
</reference>
<dbReference type="InterPro" id="IPR046960">
    <property type="entry name" value="PPR_At4g14850-like_plant"/>
</dbReference>
<dbReference type="PANTHER" id="PTHR47926">
    <property type="entry name" value="PENTATRICOPEPTIDE REPEAT-CONTAINING PROTEIN"/>
    <property type="match status" value="1"/>
</dbReference>
<evidence type="ECO:0000256" key="2">
    <source>
        <dbReference type="PROSITE-ProRule" id="PRU00708"/>
    </source>
</evidence>
<protein>
    <submittedName>
        <fullName evidence="3">Uncharacterized protein</fullName>
    </submittedName>
</protein>
<proteinExistence type="predicted"/>
<organism evidence="3">
    <name type="scientific">Opuntia streptacantha</name>
    <name type="common">Prickly pear cactus</name>
    <name type="synonym">Opuntia cardona</name>
    <dbReference type="NCBI Taxonomy" id="393608"/>
    <lineage>
        <taxon>Eukaryota</taxon>
        <taxon>Viridiplantae</taxon>
        <taxon>Streptophyta</taxon>
        <taxon>Embryophyta</taxon>
        <taxon>Tracheophyta</taxon>
        <taxon>Spermatophyta</taxon>
        <taxon>Magnoliopsida</taxon>
        <taxon>eudicotyledons</taxon>
        <taxon>Gunneridae</taxon>
        <taxon>Pentapetalae</taxon>
        <taxon>Caryophyllales</taxon>
        <taxon>Cactineae</taxon>
        <taxon>Cactaceae</taxon>
        <taxon>Opuntioideae</taxon>
        <taxon>Opuntia</taxon>
    </lineage>
</organism>
<dbReference type="NCBIfam" id="TIGR00756">
    <property type="entry name" value="PPR"/>
    <property type="match status" value="2"/>
</dbReference>
<evidence type="ECO:0000256" key="1">
    <source>
        <dbReference type="ARBA" id="ARBA00022737"/>
    </source>
</evidence>
<dbReference type="FunFam" id="1.25.40.10:FF:000442">
    <property type="entry name" value="Pentatricopeptide repeat-containing protein At3g49710"/>
    <property type="match status" value="1"/>
</dbReference>
<dbReference type="InterPro" id="IPR011990">
    <property type="entry name" value="TPR-like_helical_dom_sf"/>
</dbReference>
<evidence type="ECO:0000313" key="3">
    <source>
        <dbReference type="EMBL" id="MBA4635701.1"/>
    </source>
</evidence>
<name>A0A7C9D7A5_OPUST</name>
<accession>A0A7C9D7A5</accession>
<dbReference type="Pfam" id="PF01535">
    <property type="entry name" value="PPR"/>
    <property type="match status" value="3"/>
</dbReference>